<evidence type="ECO:0000313" key="9">
    <source>
        <dbReference type="Proteomes" id="UP000271162"/>
    </source>
</evidence>
<dbReference type="PROSITE" id="PS50889">
    <property type="entry name" value="S4"/>
    <property type="match status" value="1"/>
</dbReference>
<keyword evidence="5 6" id="KW-0687">Ribonucleoprotein</keyword>
<dbReference type="Pfam" id="PF00900">
    <property type="entry name" value="Ribosomal_S4e"/>
    <property type="match status" value="1"/>
</dbReference>
<dbReference type="InterPro" id="IPR036986">
    <property type="entry name" value="S4_RNA-bd_sf"/>
</dbReference>
<reference evidence="10" key="1">
    <citation type="submission" date="2017-02" db="UniProtKB">
        <authorList>
            <consortium name="WormBaseParasite"/>
        </authorList>
    </citation>
    <scope>IDENTIFICATION</scope>
</reference>
<gene>
    <name evidence="8" type="ORF">NBR_LOCUS16976</name>
</gene>
<feature type="domain" description="RNA-binding S4" evidence="7">
    <location>
        <begin position="42"/>
        <end position="106"/>
    </location>
</feature>
<dbReference type="PROSITE" id="PS00528">
    <property type="entry name" value="RIBOSOMAL_S4E"/>
    <property type="match status" value="1"/>
</dbReference>
<dbReference type="InterPro" id="IPR013843">
    <property type="entry name" value="Ribosomal_eS4_N"/>
</dbReference>
<evidence type="ECO:0000256" key="3">
    <source>
        <dbReference type="ARBA" id="ARBA00022884"/>
    </source>
</evidence>
<keyword evidence="9" id="KW-1185">Reference proteome</keyword>
<dbReference type="InterPro" id="IPR000876">
    <property type="entry name" value="Ribosomal_eS4"/>
</dbReference>
<dbReference type="Gene3D" id="2.30.30.30">
    <property type="match status" value="1"/>
</dbReference>
<evidence type="ECO:0000256" key="5">
    <source>
        <dbReference type="ARBA" id="ARBA00023274"/>
    </source>
</evidence>
<sequence>MARGPKKHLKRLAAPKHWMLDKLGGVFAVRPRSGPHKLRECLPLNLFLRNRLKYALNYSEVKKIMRQRIIKVDGKIRTDHKFPAGFMDVISIERTNETFRLLYDVDGKIRTDHKFPAGFMDVISIERTNETFRLLYDVKGRYTVHRITAAEGQFKLCKVKALHTAKKNIPYITTNDGRTIRYPDPHIKVHDTVVIDLTSNKITDYVKFEAGNLAMVTGGRNVGRVGVIGHREKLPGAFDIIHIKDAAGHSFATRVSNVFVIGKGNKALVSLPAAKGIRLSIAEERDKRLAQKKN</sequence>
<dbReference type="SMART" id="SM00363">
    <property type="entry name" value="S4"/>
    <property type="match status" value="1"/>
</dbReference>
<evidence type="ECO:0000256" key="2">
    <source>
        <dbReference type="ARBA" id="ARBA00022730"/>
    </source>
</evidence>
<keyword evidence="2 6" id="KW-0699">rRNA-binding</keyword>
<dbReference type="InterPro" id="IPR002942">
    <property type="entry name" value="S4_RNA-bd"/>
</dbReference>
<dbReference type="InterPro" id="IPR013845">
    <property type="entry name" value="Ribosomal_eS4_central_region"/>
</dbReference>
<dbReference type="InterPro" id="IPR014722">
    <property type="entry name" value="Rib_uL2_dom2"/>
</dbReference>
<dbReference type="WBParaSite" id="NBR_0001697501-mRNA-1">
    <property type="protein sequence ID" value="NBR_0001697501-mRNA-1"/>
    <property type="gene ID" value="NBR_0001697501"/>
</dbReference>
<evidence type="ECO:0000313" key="10">
    <source>
        <dbReference type="WBParaSite" id="NBR_0001697501-mRNA-1"/>
    </source>
</evidence>
<dbReference type="EMBL" id="UYSL01022495">
    <property type="protein sequence ID" value="VDL80589.1"/>
    <property type="molecule type" value="Genomic_DNA"/>
</dbReference>
<dbReference type="GO" id="GO:0003735">
    <property type="term" value="F:structural constituent of ribosome"/>
    <property type="evidence" value="ECO:0007669"/>
    <property type="project" value="UniProtKB-UniRule"/>
</dbReference>
<evidence type="ECO:0000256" key="1">
    <source>
        <dbReference type="ARBA" id="ARBA00007500"/>
    </source>
</evidence>
<dbReference type="HAMAP" id="MF_00485">
    <property type="entry name" value="Ribosomal_eS4"/>
    <property type="match status" value="1"/>
</dbReference>
<dbReference type="CDD" id="cd00165">
    <property type="entry name" value="S4"/>
    <property type="match status" value="1"/>
</dbReference>
<dbReference type="Pfam" id="PF16121">
    <property type="entry name" value="40S_S4_C"/>
    <property type="match status" value="1"/>
</dbReference>
<dbReference type="FunFam" id="2.30.30.30:FF:000005">
    <property type="entry name" value="40S ribosomal protein S4"/>
    <property type="match status" value="1"/>
</dbReference>
<dbReference type="PANTHER" id="PTHR11581">
    <property type="entry name" value="30S/40S RIBOSOMAL PROTEIN S4"/>
    <property type="match status" value="1"/>
</dbReference>
<dbReference type="Proteomes" id="UP000271162">
    <property type="component" value="Unassembled WGS sequence"/>
</dbReference>
<organism evidence="10">
    <name type="scientific">Nippostrongylus brasiliensis</name>
    <name type="common">Rat hookworm</name>
    <dbReference type="NCBI Taxonomy" id="27835"/>
    <lineage>
        <taxon>Eukaryota</taxon>
        <taxon>Metazoa</taxon>
        <taxon>Ecdysozoa</taxon>
        <taxon>Nematoda</taxon>
        <taxon>Chromadorea</taxon>
        <taxon>Rhabditida</taxon>
        <taxon>Rhabditina</taxon>
        <taxon>Rhabditomorpha</taxon>
        <taxon>Strongyloidea</taxon>
        <taxon>Heligmosomidae</taxon>
        <taxon>Nippostrongylus</taxon>
    </lineage>
</organism>
<dbReference type="Pfam" id="PF08071">
    <property type="entry name" value="RS4NT"/>
    <property type="match status" value="1"/>
</dbReference>
<dbReference type="InterPro" id="IPR018199">
    <property type="entry name" value="Ribosomal_eS4_N_CS"/>
</dbReference>
<evidence type="ECO:0000256" key="4">
    <source>
        <dbReference type="ARBA" id="ARBA00022980"/>
    </source>
</evidence>
<dbReference type="Gene3D" id="3.10.290.10">
    <property type="entry name" value="RNA-binding S4 domain"/>
    <property type="match status" value="2"/>
</dbReference>
<evidence type="ECO:0000259" key="7">
    <source>
        <dbReference type="SMART" id="SM00363"/>
    </source>
</evidence>
<keyword evidence="4 6" id="KW-0689">Ribosomal protein</keyword>
<dbReference type="GO" id="GO:0006412">
    <property type="term" value="P:translation"/>
    <property type="evidence" value="ECO:0007669"/>
    <property type="project" value="InterPro"/>
</dbReference>
<evidence type="ECO:0000313" key="8">
    <source>
        <dbReference type="EMBL" id="VDL80589.1"/>
    </source>
</evidence>
<protein>
    <recommendedName>
        <fullName evidence="6">40S ribosomal protein S4</fullName>
    </recommendedName>
</protein>
<evidence type="ECO:0000256" key="6">
    <source>
        <dbReference type="PIRNR" id="PIRNR002116"/>
    </source>
</evidence>
<dbReference type="InterPro" id="IPR032277">
    <property type="entry name" value="Ribosomal_eS4_C"/>
</dbReference>
<dbReference type="FunFam" id="2.40.50.740:FF:000001">
    <property type="entry name" value="40S ribosomal protein S4"/>
    <property type="match status" value="1"/>
</dbReference>
<dbReference type="Pfam" id="PF01479">
    <property type="entry name" value="S4"/>
    <property type="match status" value="1"/>
</dbReference>
<reference evidence="8 9" key="2">
    <citation type="submission" date="2018-11" db="EMBL/GenBank/DDBJ databases">
        <authorList>
            <consortium name="Pathogen Informatics"/>
        </authorList>
    </citation>
    <scope>NUCLEOTIDE SEQUENCE [LARGE SCALE GENOMIC DNA]</scope>
</reference>
<dbReference type="GO" id="GO:0019843">
    <property type="term" value="F:rRNA binding"/>
    <property type="evidence" value="ECO:0007669"/>
    <property type="project" value="UniProtKB-UniRule"/>
</dbReference>
<proteinExistence type="inferred from homology"/>
<comment type="similarity">
    <text evidence="1 6">Belongs to the eukaryotic ribosomal protein eS4 family.</text>
</comment>
<dbReference type="STRING" id="27835.A0A0N4YJ50"/>
<dbReference type="InterPro" id="IPR038237">
    <property type="entry name" value="Ribosomal_eS4_central_sf"/>
</dbReference>
<dbReference type="PIRSF" id="PIRSF002116">
    <property type="entry name" value="Ribosomal_S4"/>
    <property type="match status" value="1"/>
</dbReference>
<dbReference type="AlphaFoldDB" id="A0A0N4YJ50"/>
<dbReference type="PANTHER" id="PTHR11581:SF0">
    <property type="entry name" value="SMALL RIBOSOMAL SUBUNIT PROTEIN ES4"/>
    <property type="match status" value="1"/>
</dbReference>
<dbReference type="InterPro" id="IPR041982">
    <property type="entry name" value="Ribosomal_eS4_KOW"/>
</dbReference>
<dbReference type="CDD" id="cd06087">
    <property type="entry name" value="KOW_RPS4"/>
    <property type="match status" value="1"/>
</dbReference>
<dbReference type="FunFam" id="3.10.290.10:FF:000002">
    <property type="entry name" value="40S ribosomal protein S4"/>
    <property type="match status" value="1"/>
</dbReference>
<dbReference type="Gene3D" id="2.40.50.740">
    <property type="match status" value="1"/>
</dbReference>
<keyword evidence="3 6" id="KW-0694">RNA-binding</keyword>
<dbReference type="GO" id="GO:0022627">
    <property type="term" value="C:cytosolic small ribosomal subunit"/>
    <property type="evidence" value="ECO:0007669"/>
    <property type="project" value="TreeGrafter"/>
</dbReference>
<accession>A0A0N4YJ50</accession>
<name>A0A0N4YJ50_NIPBR</name>
<dbReference type="OMA" id="GHIQLNL"/>